<dbReference type="PANTHER" id="PTHR33498">
    <property type="entry name" value="TRANSPOSASE FOR INSERTION SEQUENCE ELEMENT IS1557"/>
    <property type="match status" value="1"/>
</dbReference>
<evidence type="ECO:0000313" key="4">
    <source>
        <dbReference type="Proteomes" id="UP000217211"/>
    </source>
</evidence>
<dbReference type="STRING" id="716928.GCA_000261485_04929"/>
<accession>A0A249PLD9</accession>
<protein>
    <submittedName>
        <fullName evidence="3">Mobile element protein</fullName>
    </submittedName>
</protein>
<dbReference type="InterPro" id="IPR047951">
    <property type="entry name" value="Transpos_ISL3"/>
</dbReference>
<reference evidence="3 4" key="1">
    <citation type="submission" date="2017-08" db="EMBL/GenBank/DDBJ databases">
        <title>Multipartite genome sequences of Sinorhizobium species nodulating soybeans.</title>
        <authorList>
            <person name="Tian C.F."/>
        </authorList>
    </citation>
    <scope>NUCLEOTIDE SEQUENCE [LARGE SCALE GENOMIC DNA]</scope>
    <source>
        <strain evidence="3 4">CCBAU 05684</strain>
        <plasmid evidence="4">psj05684b</plasmid>
    </source>
</reference>
<feature type="domain" description="Transposase IS204/IS1001/IS1096/IS1165 DDE" evidence="2">
    <location>
        <begin position="2"/>
        <end position="74"/>
    </location>
</feature>
<keyword evidence="3" id="KW-0614">Plasmid</keyword>
<dbReference type="InterPro" id="IPR002560">
    <property type="entry name" value="Transposase_DDE"/>
</dbReference>
<evidence type="ECO:0000256" key="1">
    <source>
        <dbReference type="SAM" id="MobiDB-lite"/>
    </source>
</evidence>
<gene>
    <name evidence="3" type="ORF">SJ05684_b55220</name>
</gene>
<keyword evidence="4" id="KW-1185">Reference proteome</keyword>
<dbReference type="EMBL" id="CP023068">
    <property type="protein sequence ID" value="ASY66504.1"/>
    <property type="molecule type" value="Genomic_DNA"/>
</dbReference>
<evidence type="ECO:0000313" key="3">
    <source>
        <dbReference type="EMBL" id="ASY66504.1"/>
    </source>
</evidence>
<feature type="region of interest" description="Disordered" evidence="1">
    <location>
        <begin position="191"/>
        <end position="220"/>
    </location>
</feature>
<dbReference type="Proteomes" id="UP000217211">
    <property type="component" value="Plasmid pSJ05684b"/>
</dbReference>
<dbReference type="PANTHER" id="PTHR33498:SF1">
    <property type="entry name" value="TRANSPOSASE FOR INSERTION SEQUENCE ELEMENT IS1557"/>
    <property type="match status" value="1"/>
</dbReference>
<dbReference type="KEGG" id="esj:SJ05684_b55220"/>
<name>A0A249PLD9_9HYPH</name>
<dbReference type="AlphaFoldDB" id="A0A249PLD9"/>
<proteinExistence type="predicted"/>
<feature type="compositionally biased region" description="Basic and acidic residues" evidence="1">
    <location>
        <begin position="210"/>
        <end position="220"/>
    </location>
</feature>
<organism evidence="3 4">
    <name type="scientific">Sinorhizobium sojae CCBAU 05684</name>
    <dbReference type="NCBI Taxonomy" id="716928"/>
    <lineage>
        <taxon>Bacteria</taxon>
        <taxon>Pseudomonadati</taxon>
        <taxon>Pseudomonadota</taxon>
        <taxon>Alphaproteobacteria</taxon>
        <taxon>Hyphomicrobiales</taxon>
        <taxon>Rhizobiaceae</taxon>
        <taxon>Sinorhizobium/Ensifer group</taxon>
        <taxon>Sinorhizobium</taxon>
    </lineage>
</organism>
<geneLocation type="plasmid" evidence="4">
    <name>psj05684b</name>
</geneLocation>
<dbReference type="eggNOG" id="COG3464">
    <property type="taxonomic scope" value="Bacteria"/>
</dbReference>
<sequence length="220" mass="25309">MLPDREPATAEAWLRQNAQIQIIARDRGGAYGLAAARALPDAVQVADRWHLMENASRAFLDAVRKSMRQIRKTLGATRVNPKLLTAAKRLQYEGYLRREQTNAVIIALTKEGATIKEIVRRTGHSRGLVRQVLRGQRNDVFRSRESSLEPYLEWLDAQWAAGKRNGTELWRRLRTQGFRGSRRLVSEWATRRKRADTGRRRPPPSWPTRVFHEGWRGAGH</sequence>
<evidence type="ECO:0000259" key="2">
    <source>
        <dbReference type="Pfam" id="PF01610"/>
    </source>
</evidence>
<dbReference type="Pfam" id="PF01610">
    <property type="entry name" value="DDE_Tnp_ISL3"/>
    <property type="match status" value="1"/>
</dbReference>